<protein>
    <submittedName>
        <fullName evidence="2">Uncharacterized protein</fullName>
    </submittedName>
</protein>
<accession>R7WA00</accession>
<feature type="compositionally biased region" description="Acidic residues" evidence="1">
    <location>
        <begin position="152"/>
        <end position="165"/>
    </location>
</feature>
<dbReference type="EnsemblPlants" id="EMT19117">
    <property type="protein sequence ID" value="EMT19117"/>
    <property type="gene ID" value="F775_00230"/>
</dbReference>
<sequence>METVSDLSKGKAKKRKKPGEQAASGNCKVLKNSDEVDEHVQLGALLGQSYGVQEQQHYTRKLQELSKEVKYSKPKCTKSNKNGYTELLDVQYGKQSSQMISELLAPQGAVQSYTELMQQMTVHQNPITSTQRVEEEEDDEGDEAHDYNSECNSDENETDPNEDYLEFSSEQNESDAEEDYLEQNTVSCGHFGGNHERSELQLLEQSWNNFDTVVEQDLLTTQK</sequence>
<feature type="region of interest" description="Disordered" evidence="1">
    <location>
        <begin position="1"/>
        <end position="28"/>
    </location>
</feature>
<evidence type="ECO:0000313" key="2">
    <source>
        <dbReference type="EnsemblPlants" id="EMT19117"/>
    </source>
</evidence>
<feature type="compositionally biased region" description="Polar residues" evidence="1">
    <location>
        <begin position="122"/>
        <end position="131"/>
    </location>
</feature>
<evidence type="ECO:0000256" key="1">
    <source>
        <dbReference type="SAM" id="MobiDB-lite"/>
    </source>
</evidence>
<dbReference type="AlphaFoldDB" id="R7WA00"/>
<proteinExistence type="predicted"/>
<name>R7WA00_AEGTA</name>
<organism evidence="2">
    <name type="scientific">Aegilops tauschii</name>
    <name type="common">Tausch's goatgrass</name>
    <name type="synonym">Aegilops squarrosa</name>
    <dbReference type="NCBI Taxonomy" id="37682"/>
    <lineage>
        <taxon>Eukaryota</taxon>
        <taxon>Viridiplantae</taxon>
        <taxon>Streptophyta</taxon>
        <taxon>Embryophyta</taxon>
        <taxon>Tracheophyta</taxon>
        <taxon>Spermatophyta</taxon>
        <taxon>Magnoliopsida</taxon>
        <taxon>Liliopsida</taxon>
        <taxon>Poales</taxon>
        <taxon>Poaceae</taxon>
        <taxon>BOP clade</taxon>
        <taxon>Pooideae</taxon>
        <taxon>Triticodae</taxon>
        <taxon>Triticeae</taxon>
        <taxon>Triticinae</taxon>
        <taxon>Aegilops</taxon>
    </lineage>
</organism>
<feature type="region of interest" description="Disordered" evidence="1">
    <location>
        <begin position="122"/>
        <end position="179"/>
    </location>
</feature>
<feature type="compositionally biased region" description="Acidic residues" evidence="1">
    <location>
        <begin position="134"/>
        <end position="143"/>
    </location>
</feature>
<reference evidence="2" key="1">
    <citation type="submission" date="2015-06" db="UniProtKB">
        <authorList>
            <consortium name="EnsemblPlants"/>
        </authorList>
    </citation>
    <scope>IDENTIFICATION</scope>
</reference>